<evidence type="ECO:0000313" key="4">
    <source>
        <dbReference type="Proteomes" id="UP001185792"/>
    </source>
</evidence>
<dbReference type="InterPro" id="IPR046036">
    <property type="entry name" value="DUF5994"/>
</dbReference>
<dbReference type="EMBL" id="RBKV01000001">
    <property type="protein sequence ID" value="RKR96373.1"/>
    <property type="molecule type" value="Genomic_DNA"/>
</dbReference>
<organism evidence="2 3">
    <name type="scientific">Williamsia marianensis</name>
    <dbReference type="NCBI Taxonomy" id="85044"/>
    <lineage>
        <taxon>Bacteria</taxon>
        <taxon>Bacillati</taxon>
        <taxon>Actinomycetota</taxon>
        <taxon>Actinomycetes</taxon>
        <taxon>Mycobacteriales</taxon>
        <taxon>Nocardiaceae</taxon>
        <taxon>Williamsia</taxon>
    </lineage>
</organism>
<dbReference type="RefSeq" id="WP_051721550.1">
    <property type="nucleotide sequence ID" value="NZ_CBCRXS010000008.1"/>
</dbReference>
<sequence length="166" mass="17563">MSKPMSAPIRFTLARERGANIDGAWWPETARVGNELPLLVSALNPLLGVVRDVSVNWSRSDSFPDLDAVDYDGIRNSLIPVAQRIICLTGLKRTATLLVIPYRTSSALAVAILGESAGIASAGNASAKARVSARRIVREATKQIHGALPIAKTPAAKPRGGARSEA</sequence>
<evidence type="ECO:0000313" key="3">
    <source>
        <dbReference type="Proteomes" id="UP000274762"/>
    </source>
</evidence>
<keyword evidence="4" id="KW-1185">Reference proteome</keyword>
<evidence type="ECO:0000313" key="1">
    <source>
        <dbReference type="EMBL" id="MDV7134302.1"/>
    </source>
</evidence>
<dbReference type="AlphaFoldDB" id="A0A495K506"/>
<dbReference type="Proteomes" id="UP000274762">
    <property type="component" value="Unassembled WGS sequence"/>
</dbReference>
<proteinExistence type="predicted"/>
<comment type="caution">
    <text evidence="2">The sequence shown here is derived from an EMBL/GenBank/DDBJ whole genome shotgun (WGS) entry which is preliminary data.</text>
</comment>
<dbReference type="Proteomes" id="UP001185792">
    <property type="component" value="Unassembled WGS sequence"/>
</dbReference>
<accession>A0A495K506</accession>
<evidence type="ECO:0000313" key="2">
    <source>
        <dbReference type="EMBL" id="RKR96373.1"/>
    </source>
</evidence>
<dbReference type="OrthoDB" id="3785441at2"/>
<name>A0A495K506_WILMA</name>
<reference evidence="1 4" key="2">
    <citation type="submission" date="2023-10" db="EMBL/GenBank/DDBJ databases">
        <title>Development of a sustainable strategy for remediation of hydrocarbon-contaminated territories based on the waste exchange concept.</title>
        <authorList>
            <person name="Krivoruchko A."/>
        </authorList>
    </citation>
    <scope>NUCLEOTIDE SEQUENCE [LARGE SCALE GENOMIC DNA]</scope>
    <source>
        <strain evidence="1 4">IEGM 1236</strain>
    </source>
</reference>
<gene>
    <name evidence="2" type="ORF">DFJ75_3221</name>
    <name evidence="1" type="ORF">R4198_11395</name>
</gene>
<dbReference type="Pfam" id="PF19457">
    <property type="entry name" value="DUF5994"/>
    <property type="match status" value="1"/>
</dbReference>
<protein>
    <submittedName>
        <fullName evidence="1">DUF5994 family protein</fullName>
    </submittedName>
</protein>
<dbReference type="EMBL" id="JAWLUM010000002">
    <property type="protein sequence ID" value="MDV7134302.1"/>
    <property type="molecule type" value="Genomic_DNA"/>
</dbReference>
<reference evidence="2 3" key="1">
    <citation type="submission" date="2018-10" db="EMBL/GenBank/DDBJ databases">
        <title>Sequencing the genomes of 1000 actinobacteria strains.</title>
        <authorList>
            <person name="Klenk H.-P."/>
        </authorList>
    </citation>
    <scope>NUCLEOTIDE SEQUENCE [LARGE SCALE GENOMIC DNA]</scope>
    <source>
        <strain evidence="2 3">DSM 44343</strain>
    </source>
</reference>